<keyword evidence="3" id="KW-1185">Reference proteome</keyword>
<protein>
    <submittedName>
        <fullName evidence="2">Uncharacterized protein</fullName>
    </submittedName>
</protein>
<comment type="similarity">
    <text evidence="1">Belongs to the phosphoglycerate mutase family.</text>
</comment>
<dbReference type="GO" id="GO:0005737">
    <property type="term" value="C:cytoplasm"/>
    <property type="evidence" value="ECO:0007669"/>
    <property type="project" value="TreeGrafter"/>
</dbReference>
<dbReference type="PANTHER" id="PTHR48100:SF57">
    <property type="entry name" value="PHOSPHOGLYCERATE MUTASE"/>
    <property type="match status" value="1"/>
</dbReference>
<dbReference type="SUPFAM" id="SSF53254">
    <property type="entry name" value="Phosphoglycerate mutase-like"/>
    <property type="match status" value="1"/>
</dbReference>
<dbReference type="EMBL" id="BRXU01000011">
    <property type="protein sequence ID" value="GLC54737.1"/>
    <property type="molecule type" value="Genomic_DNA"/>
</dbReference>
<dbReference type="Gene3D" id="3.40.50.1240">
    <property type="entry name" value="Phosphoglycerate mutase-like"/>
    <property type="match status" value="1"/>
</dbReference>
<evidence type="ECO:0000313" key="2">
    <source>
        <dbReference type="EMBL" id="GLC54737.1"/>
    </source>
</evidence>
<evidence type="ECO:0000256" key="1">
    <source>
        <dbReference type="ARBA" id="ARBA00038362"/>
    </source>
</evidence>
<sequence length="246" mass="27066">MFSNSQTRAPSLAGANLRRLVKVAAESSRLNGGKTTTTKVLHVIRHGATEMAAYMALHKYGSPHQEPLRDPLLYDTVLTREGLRKVQQLAPRVAALEPRPQLVLTSPLTRCLQTATAACELLLAQQPTMPVVAEPLLRERLTLSSEVGRPPRELQQEYPRVRFPADMPDVWWYTAGAGAGPDAGADPRVVTREPQGVYDERLAALRLLLAERPEQCLLLVAHWGVLRALTGADLQPGEMASVEFEL</sequence>
<evidence type="ECO:0000313" key="3">
    <source>
        <dbReference type="Proteomes" id="UP001165080"/>
    </source>
</evidence>
<dbReference type="Pfam" id="PF00300">
    <property type="entry name" value="His_Phos_1"/>
    <property type="match status" value="1"/>
</dbReference>
<dbReference type="InterPro" id="IPR050275">
    <property type="entry name" value="PGM_Phosphatase"/>
</dbReference>
<proteinExistence type="inferred from homology"/>
<comment type="caution">
    <text evidence="2">The sequence shown here is derived from an EMBL/GenBank/DDBJ whole genome shotgun (WGS) entry which is preliminary data.</text>
</comment>
<organism evidence="2 3">
    <name type="scientific">Pleodorina starrii</name>
    <dbReference type="NCBI Taxonomy" id="330485"/>
    <lineage>
        <taxon>Eukaryota</taxon>
        <taxon>Viridiplantae</taxon>
        <taxon>Chlorophyta</taxon>
        <taxon>core chlorophytes</taxon>
        <taxon>Chlorophyceae</taxon>
        <taxon>CS clade</taxon>
        <taxon>Chlamydomonadales</taxon>
        <taxon>Volvocaceae</taxon>
        <taxon>Pleodorina</taxon>
    </lineage>
</organism>
<dbReference type="Proteomes" id="UP001165080">
    <property type="component" value="Unassembled WGS sequence"/>
</dbReference>
<dbReference type="CDD" id="cd07067">
    <property type="entry name" value="HP_PGM_like"/>
    <property type="match status" value="1"/>
</dbReference>
<accession>A0A9W6BM61</accession>
<dbReference type="InterPro" id="IPR029033">
    <property type="entry name" value="His_PPase_superfam"/>
</dbReference>
<dbReference type="AlphaFoldDB" id="A0A9W6BM61"/>
<dbReference type="GO" id="GO:0016791">
    <property type="term" value="F:phosphatase activity"/>
    <property type="evidence" value="ECO:0007669"/>
    <property type="project" value="TreeGrafter"/>
</dbReference>
<dbReference type="PANTHER" id="PTHR48100">
    <property type="entry name" value="BROAD-SPECIFICITY PHOSPHATASE YOR283W-RELATED"/>
    <property type="match status" value="1"/>
</dbReference>
<name>A0A9W6BM61_9CHLO</name>
<reference evidence="2 3" key="1">
    <citation type="journal article" date="2023" name="Commun. Biol.">
        <title>Reorganization of the ancestral sex-determining regions during the evolution of trioecy in Pleodorina starrii.</title>
        <authorList>
            <person name="Takahashi K."/>
            <person name="Suzuki S."/>
            <person name="Kawai-Toyooka H."/>
            <person name="Yamamoto K."/>
            <person name="Hamaji T."/>
            <person name="Ootsuki R."/>
            <person name="Yamaguchi H."/>
            <person name="Kawachi M."/>
            <person name="Higashiyama T."/>
            <person name="Nozaki H."/>
        </authorList>
    </citation>
    <scope>NUCLEOTIDE SEQUENCE [LARGE SCALE GENOMIC DNA]</scope>
    <source>
        <strain evidence="2 3">NIES-4479</strain>
    </source>
</reference>
<dbReference type="SMART" id="SM00855">
    <property type="entry name" value="PGAM"/>
    <property type="match status" value="1"/>
</dbReference>
<gene>
    <name evidence="2" type="primary">PLEST006846</name>
    <name evidence="2" type="ORF">PLESTB_000900800</name>
</gene>
<dbReference type="InterPro" id="IPR013078">
    <property type="entry name" value="His_Pase_superF_clade-1"/>
</dbReference>